<dbReference type="AlphaFoldDB" id="W5NMD3"/>
<reference evidence="2" key="1">
    <citation type="submission" date="2011-12" db="EMBL/GenBank/DDBJ databases">
        <title>The Draft Genome of Lepisosteus oculatus.</title>
        <authorList>
            <consortium name="The Broad Institute Genome Assembly &amp; Analysis Group"/>
            <consortium name="Computational R&amp;D Group"/>
            <consortium name="and Sequencing Platform"/>
            <person name="Di Palma F."/>
            <person name="Alfoldi J."/>
            <person name="Johnson J."/>
            <person name="Berlin A."/>
            <person name="Gnerre S."/>
            <person name="Jaffe D."/>
            <person name="MacCallum I."/>
            <person name="Young S."/>
            <person name="Walker B.J."/>
            <person name="Lander E.S."/>
            <person name="Lindblad-Toh K."/>
        </authorList>
    </citation>
    <scope>NUCLEOTIDE SEQUENCE [LARGE SCALE GENOMIC DNA]</scope>
</reference>
<dbReference type="PANTHER" id="PTHR40472">
    <property type="entry name" value="RICIN B-TYPE LECTIN DOMAIN-CONTAINING PROTEIN"/>
    <property type="match status" value="1"/>
</dbReference>
<protein>
    <submittedName>
        <fullName evidence="1">Uncharacterized LOC107075466</fullName>
    </submittedName>
</protein>
<dbReference type="PANTHER" id="PTHR40472:SF10">
    <property type="entry name" value="RAPUNZEL 5"/>
    <property type="match status" value="1"/>
</dbReference>
<accession>W5NMD3</accession>
<dbReference type="eggNOG" id="ENOG502R546">
    <property type="taxonomic scope" value="Eukaryota"/>
</dbReference>
<reference evidence="1" key="2">
    <citation type="submission" date="2025-08" db="UniProtKB">
        <authorList>
            <consortium name="Ensembl"/>
        </authorList>
    </citation>
    <scope>IDENTIFICATION</scope>
</reference>
<dbReference type="EMBL" id="AHAT01028046">
    <property type="status" value="NOT_ANNOTATED_CDS"/>
    <property type="molecule type" value="Genomic_DNA"/>
</dbReference>
<dbReference type="Ensembl" id="ENSLOCT00000021829.1">
    <property type="protein sequence ID" value="ENSLOCP00000021792.1"/>
    <property type="gene ID" value="ENSLOCG00000017687.1"/>
</dbReference>
<reference evidence="1" key="3">
    <citation type="submission" date="2025-09" db="UniProtKB">
        <authorList>
            <consortium name="Ensembl"/>
        </authorList>
    </citation>
    <scope>IDENTIFICATION</scope>
</reference>
<proteinExistence type="predicted"/>
<evidence type="ECO:0000313" key="1">
    <source>
        <dbReference type="Ensembl" id="ENSLOCP00000021792.1"/>
    </source>
</evidence>
<dbReference type="HOGENOM" id="CLU_703924_0_0_1"/>
<dbReference type="InterPro" id="IPR039051">
    <property type="entry name" value="SE-CTX-like"/>
</dbReference>
<dbReference type="Proteomes" id="UP000018468">
    <property type="component" value="Linkage group LG24"/>
</dbReference>
<evidence type="ECO:0000313" key="2">
    <source>
        <dbReference type="Proteomes" id="UP000018468"/>
    </source>
</evidence>
<dbReference type="InParanoid" id="W5NMD3"/>
<name>W5NMD3_LEPOC</name>
<sequence>MEFLLQNRKCVDVGTDVLDILARKAAELHPALKLLTFISRQILDCPESTEAQYFIGQLSKLNEKIGSIQTDFKDLQSEIEKSFMNQQYYNDEITILHHYDLFLKLMKTYTADKKDESDKIHFFDQVDGTDVTIMELYEGVMGSNNQRPILDIIRDNKKRSLQSVEQFCIHLKKLFVMELVVLCTHSKLKGNGKEEKLMEEWGEKLKDVNRKIKEVIDDCTDNFAVQARSDMEGLLQGGGADKDDEELPKQLLSFLEKKYNWVSWSVRIFNPSESRIWKLLAGNKYTSISGCNHFSVELQNIQLVVSYCQHPKPIPKDDIEKLVETMGWRRNTAGVVKTLHRRFPRYLAHVVSTVKNVKEANNFKDDHYYFKKHNVAYICIHSE</sequence>
<dbReference type="KEGG" id="loc:107075466"/>
<dbReference type="Bgee" id="ENSLOCG00000017687">
    <property type="expression patterns" value="Expressed in zone of skin and 1 other cell type or tissue"/>
</dbReference>
<keyword evidence="2" id="KW-1185">Reference proteome</keyword>
<dbReference type="GeneTree" id="ENSGT00390000008158"/>
<organism evidence="1 2">
    <name type="scientific">Lepisosteus oculatus</name>
    <name type="common">Spotted gar</name>
    <dbReference type="NCBI Taxonomy" id="7918"/>
    <lineage>
        <taxon>Eukaryota</taxon>
        <taxon>Metazoa</taxon>
        <taxon>Chordata</taxon>
        <taxon>Craniata</taxon>
        <taxon>Vertebrata</taxon>
        <taxon>Euteleostomi</taxon>
        <taxon>Actinopterygii</taxon>
        <taxon>Neopterygii</taxon>
        <taxon>Holostei</taxon>
        <taxon>Semionotiformes</taxon>
        <taxon>Lepisosteidae</taxon>
        <taxon>Lepisosteus</taxon>
    </lineage>
</organism>